<comment type="catalytic activity">
    <reaction evidence="6">
        <text>an S-substituted L-cysteinylglycine + H2O = an S-substituted L-cysteine + glycine</text>
        <dbReference type="Rhea" id="RHEA:60444"/>
        <dbReference type="ChEBI" id="CHEBI:15377"/>
        <dbReference type="ChEBI" id="CHEBI:57305"/>
        <dbReference type="ChEBI" id="CHEBI:58717"/>
        <dbReference type="ChEBI" id="CHEBI:143103"/>
        <dbReference type="EC" id="3.4.13.23"/>
    </reaction>
    <physiologicalReaction direction="left-to-right" evidence="6">
        <dbReference type="Rhea" id="RHEA:60445"/>
    </physiologicalReaction>
</comment>
<evidence type="ECO:0000259" key="15">
    <source>
        <dbReference type="Pfam" id="PF00883"/>
    </source>
</evidence>
<accession>A0A224XAZ3</accession>
<evidence type="ECO:0000256" key="9">
    <source>
        <dbReference type="ARBA" id="ARBA00030930"/>
    </source>
</evidence>
<dbReference type="InterPro" id="IPR011356">
    <property type="entry name" value="Leucine_aapep/pepB"/>
</dbReference>
<reference evidence="17" key="1">
    <citation type="journal article" date="2018" name="PLoS Negl. Trop. Dis.">
        <title>An insight into the salivary gland and fat body transcriptome of Panstrongylus lignarius (Hemiptera: Heteroptera), the main vector of Chagas disease in Peru.</title>
        <authorList>
            <person name="Nevoa J.C."/>
            <person name="Mendes M.T."/>
            <person name="da Silva M.V."/>
            <person name="Soares S.C."/>
            <person name="Oliveira C.J.F."/>
            <person name="Ribeiro J.M.C."/>
        </authorList>
    </citation>
    <scope>NUCLEOTIDE SEQUENCE</scope>
</reference>
<evidence type="ECO:0000256" key="14">
    <source>
        <dbReference type="ARBA" id="ARBA00049107"/>
    </source>
</evidence>
<comment type="similarity">
    <text evidence="1">Belongs to the peptidase M17 family.</text>
</comment>
<feature type="domain" description="Cytosol aminopeptidase" evidence="15">
    <location>
        <begin position="195"/>
        <end position="505"/>
    </location>
</feature>
<evidence type="ECO:0000256" key="10">
    <source>
        <dbReference type="ARBA" id="ARBA00030997"/>
    </source>
</evidence>
<evidence type="ECO:0000256" key="1">
    <source>
        <dbReference type="ARBA" id="ARBA00009528"/>
    </source>
</evidence>
<dbReference type="Gene3D" id="3.40.220.10">
    <property type="entry name" value="Leucine Aminopeptidase, subunit E, domain 1"/>
    <property type="match status" value="1"/>
</dbReference>
<dbReference type="PANTHER" id="PTHR11963">
    <property type="entry name" value="LEUCINE AMINOPEPTIDASE-RELATED"/>
    <property type="match status" value="1"/>
</dbReference>
<evidence type="ECO:0000256" key="4">
    <source>
        <dbReference type="ARBA" id="ARBA00022670"/>
    </source>
</evidence>
<dbReference type="GO" id="GO:0070006">
    <property type="term" value="F:metalloaminopeptidase activity"/>
    <property type="evidence" value="ECO:0007669"/>
    <property type="project" value="InterPro"/>
</dbReference>
<dbReference type="PRINTS" id="PR00481">
    <property type="entry name" value="LAMNOPPTDASE"/>
</dbReference>
<dbReference type="InterPro" id="IPR043472">
    <property type="entry name" value="Macro_dom-like"/>
</dbReference>
<dbReference type="InterPro" id="IPR008283">
    <property type="entry name" value="Peptidase_M17_N"/>
</dbReference>
<dbReference type="PANTHER" id="PTHR11963:SF16">
    <property type="entry name" value="CYTOSOL AMINOPEPTIDASE"/>
    <property type="match status" value="1"/>
</dbReference>
<name>A0A224XAZ3_9HEMI</name>
<evidence type="ECO:0000256" key="6">
    <source>
        <dbReference type="ARBA" id="ARBA00023511"/>
    </source>
</evidence>
<organism evidence="17">
    <name type="scientific">Panstrongylus lignarius</name>
    <dbReference type="NCBI Taxonomy" id="156445"/>
    <lineage>
        <taxon>Eukaryota</taxon>
        <taxon>Metazoa</taxon>
        <taxon>Ecdysozoa</taxon>
        <taxon>Arthropoda</taxon>
        <taxon>Hexapoda</taxon>
        <taxon>Insecta</taxon>
        <taxon>Pterygota</taxon>
        <taxon>Neoptera</taxon>
        <taxon>Paraneoptera</taxon>
        <taxon>Hemiptera</taxon>
        <taxon>Heteroptera</taxon>
        <taxon>Panheteroptera</taxon>
        <taxon>Cimicomorpha</taxon>
        <taxon>Reduviidae</taxon>
        <taxon>Triatominae</taxon>
        <taxon>Panstrongylus</taxon>
    </lineage>
</organism>
<evidence type="ECO:0000259" key="16">
    <source>
        <dbReference type="Pfam" id="PF02789"/>
    </source>
</evidence>
<feature type="domain" description="Peptidase M17 leucyl aminopeptidase N-terminal" evidence="16">
    <location>
        <begin position="49"/>
        <end position="164"/>
    </location>
</feature>
<dbReference type="EC" id="3.4.13.23" evidence="7"/>
<dbReference type="GO" id="GO:0006508">
    <property type="term" value="P:proteolysis"/>
    <property type="evidence" value="ECO:0007669"/>
    <property type="project" value="UniProtKB-KW"/>
</dbReference>
<dbReference type="AlphaFoldDB" id="A0A224XAZ3"/>
<comment type="function">
    <text evidence="12">Cytosolic metallopeptidase that catalyzes the removal of unsubstituted N-terminal hydrophobic amino acids from various peptides. The presence of Zn(2+) ions is essential for the peptidase activity, and the association with other cofactors can modulate the substrate spectificity of the enzyme. For instance, in the presence of Mn(2+), it displays a specific Cys-Gly hydrolyzing activity of Cys-Gly-S-conjugates. Involved in the metabolism of glutathione and in the degradation of glutathione S-conjugates, which may play a role in the control of the cell redox status.</text>
</comment>
<evidence type="ECO:0000256" key="3">
    <source>
        <dbReference type="ARBA" id="ARBA00022438"/>
    </source>
</evidence>
<dbReference type="Pfam" id="PF00883">
    <property type="entry name" value="Peptidase_M17"/>
    <property type="match status" value="1"/>
</dbReference>
<dbReference type="CDD" id="cd00433">
    <property type="entry name" value="Peptidase_M17"/>
    <property type="match status" value="1"/>
</dbReference>
<dbReference type="Pfam" id="PF02789">
    <property type="entry name" value="Peptidase_M17_N"/>
    <property type="match status" value="1"/>
</dbReference>
<sequence>MRFWRFVLKKFDCNCVSKRSYANAACGEAGKKKGLVLGTMEGCKVGEIKFTSAAAKFNEETGNKLLELLQGQELSLGKVKVIHNLNPDYYAVAVACAGPEGVGYNENEILDECRENIRIASGAGAKALNEIGIGVILVDAFTNAGAAAEGSTLAIWRYQDLKKQENRCTESTVDLYDDPDTEGWTRGRVRAESQNVARKLEETPANHMTPMKFAQAAIDILCPCGVQVDIRDKDWMVDKSLTAFLAMARGSCDPPLFLELSYCGGQEEDKPVLLVGKGVTFDSAGICLKKCKGMDEWKADMAGAAVIVGAMRAIAILGLPINVNALIPLMENMPGGMALKPGDVVVGLNGKTIKVENPDNEGRVVLADALSYGHKLKPCLTINLATLTVGIRSALGSSATGAFSTSEVVWEELKKAGANTGDRVWRMPAWKMFSDRVTDFLCCDVDNVGLGRGGTPCLANAFLLEFAPPVDFLHMDMTGTGMRSGGTPLYLRKGLMTGRPTRTLIQFLAQMACPLDKPSEC</sequence>
<evidence type="ECO:0000313" key="17">
    <source>
        <dbReference type="EMBL" id="JAW09515.1"/>
    </source>
</evidence>
<evidence type="ECO:0000256" key="8">
    <source>
        <dbReference type="ARBA" id="ARBA00029605"/>
    </source>
</evidence>
<evidence type="ECO:0000256" key="2">
    <source>
        <dbReference type="ARBA" id="ARBA00014190"/>
    </source>
</evidence>
<dbReference type="SUPFAM" id="SSF52949">
    <property type="entry name" value="Macro domain-like"/>
    <property type="match status" value="1"/>
</dbReference>
<dbReference type="SUPFAM" id="SSF53187">
    <property type="entry name" value="Zn-dependent exopeptidases"/>
    <property type="match status" value="1"/>
</dbReference>
<dbReference type="Gene3D" id="3.40.630.10">
    <property type="entry name" value="Zn peptidases"/>
    <property type="match status" value="1"/>
</dbReference>
<protein>
    <recommendedName>
        <fullName evidence="2">Cytosol aminopeptidase</fullName>
        <ecNumber evidence="7">3.4.13.23</ecNumber>
    </recommendedName>
    <alternativeName>
        <fullName evidence="10">Cysteinylglycine-S-conjugate dipeptidase</fullName>
    </alternativeName>
    <alternativeName>
        <fullName evidence="11">Leucine aminopeptidase 3</fullName>
    </alternativeName>
    <alternativeName>
        <fullName evidence="9">Proline aminopeptidase</fullName>
    </alternativeName>
    <alternativeName>
        <fullName evidence="8">Prolyl aminopeptidase</fullName>
    </alternativeName>
</protein>
<dbReference type="EMBL" id="GFTR01006911">
    <property type="protein sequence ID" value="JAW09515.1"/>
    <property type="molecule type" value="Transcribed_RNA"/>
</dbReference>
<keyword evidence="5" id="KW-0378">Hydrolase</keyword>
<dbReference type="GO" id="GO:0030145">
    <property type="term" value="F:manganese ion binding"/>
    <property type="evidence" value="ECO:0007669"/>
    <property type="project" value="InterPro"/>
</dbReference>
<evidence type="ECO:0000256" key="7">
    <source>
        <dbReference type="ARBA" id="ARBA00023625"/>
    </source>
</evidence>
<comment type="catalytic activity">
    <reaction evidence="13">
        <text>S-benzyl-L-cysteinylglycine + H2O = S-benzyl-L-cysteine + glycine</text>
        <dbReference type="Rhea" id="RHEA:62568"/>
        <dbReference type="ChEBI" id="CHEBI:15377"/>
        <dbReference type="ChEBI" id="CHEBI:57305"/>
        <dbReference type="ChEBI" id="CHEBI:145802"/>
        <dbReference type="ChEBI" id="CHEBI:145803"/>
    </reaction>
    <physiologicalReaction direction="left-to-right" evidence="13">
        <dbReference type="Rhea" id="RHEA:62569"/>
    </physiologicalReaction>
</comment>
<evidence type="ECO:0000256" key="13">
    <source>
        <dbReference type="ARBA" id="ARBA00047881"/>
    </source>
</evidence>
<dbReference type="GO" id="GO:0005737">
    <property type="term" value="C:cytoplasm"/>
    <property type="evidence" value="ECO:0007669"/>
    <property type="project" value="InterPro"/>
</dbReference>
<evidence type="ECO:0000256" key="12">
    <source>
        <dbReference type="ARBA" id="ARBA00045966"/>
    </source>
</evidence>
<keyword evidence="3 17" id="KW-0031">Aminopeptidase</keyword>
<evidence type="ECO:0000256" key="5">
    <source>
        <dbReference type="ARBA" id="ARBA00022801"/>
    </source>
</evidence>
<evidence type="ECO:0000256" key="11">
    <source>
        <dbReference type="ARBA" id="ARBA00031564"/>
    </source>
</evidence>
<comment type="catalytic activity">
    <reaction evidence="14">
        <text>L-cysteinylglycine + H2O = L-cysteine + glycine</text>
        <dbReference type="Rhea" id="RHEA:28783"/>
        <dbReference type="ChEBI" id="CHEBI:15377"/>
        <dbReference type="ChEBI" id="CHEBI:35235"/>
        <dbReference type="ChEBI" id="CHEBI:57305"/>
        <dbReference type="ChEBI" id="CHEBI:61694"/>
    </reaction>
    <physiologicalReaction direction="left-to-right" evidence="14">
        <dbReference type="Rhea" id="RHEA:28784"/>
    </physiologicalReaction>
</comment>
<keyword evidence="4" id="KW-0645">Protease</keyword>
<dbReference type="InterPro" id="IPR000819">
    <property type="entry name" value="Peptidase_M17_C"/>
</dbReference>
<proteinExistence type="inferred from homology"/>